<sequence length="157" mass="17449">MNLFSLLDQTTVLPSFAVGSKKELINALVDALEEKVESKEQLEEIRQAVFEREKIMSTGVGKGLAIPHAKTSSVDDNLAAFALLEEPLDFDSIDDEPVRLVFLLVGPESNNSQHIKLLSRISRLMNSGSFRETILNCSSTDEILNAFQGEEEKYFVS</sequence>
<keyword evidence="4" id="KW-1185">Reference proteome</keyword>
<comment type="caution">
    <text evidence="3">The sequence shown here is derived from an EMBL/GenBank/DDBJ whole genome shotgun (WGS) entry which is preliminary data.</text>
</comment>
<keyword evidence="1" id="KW-0175">Coiled coil</keyword>
<feature type="coiled-coil region" evidence="1">
    <location>
        <begin position="21"/>
        <end position="48"/>
    </location>
</feature>
<dbReference type="PROSITE" id="PS51094">
    <property type="entry name" value="PTS_EIIA_TYPE_2"/>
    <property type="match status" value="1"/>
</dbReference>
<protein>
    <submittedName>
        <fullName evidence="3">PTS sugar transporter subunit IIA</fullName>
    </submittedName>
</protein>
<keyword evidence="3" id="KW-0813">Transport</keyword>
<dbReference type="PANTHER" id="PTHR47738">
    <property type="entry name" value="PTS SYSTEM FRUCTOSE-LIKE EIIA COMPONENT-RELATED"/>
    <property type="match status" value="1"/>
</dbReference>
<dbReference type="AlphaFoldDB" id="A0A9X2L0X1"/>
<dbReference type="Gene3D" id="3.40.930.10">
    <property type="entry name" value="Mannitol-specific EII, Chain A"/>
    <property type="match status" value="1"/>
</dbReference>
<reference evidence="3" key="1">
    <citation type="submission" date="2022-06" db="EMBL/GenBank/DDBJ databases">
        <title>Gracilimonas sp. CAU 1638 isolated from sea sediment.</title>
        <authorList>
            <person name="Kim W."/>
        </authorList>
    </citation>
    <scope>NUCLEOTIDE SEQUENCE</scope>
    <source>
        <strain evidence="3">CAU 1638</strain>
    </source>
</reference>
<accession>A0A9X2L0X1</accession>
<dbReference type="SUPFAM" id="SSF55804">
    <property type="entry name" value="Phoshotransferase/anion transport protein"/>
    <property type="match status" value="1"/>
</dbReference>
<name>A0A9X2L0X1_9BACT</name>
<dbReference type="PROSITE" id="PS00372">
    <property type="entry name" value="PTS_EIIA_TYPE_2_HIS"/>
    <property type="match status" value="1"/>
</dbReference>
<dbReference type="InterPro" id="IPR016152">
    <property type="entry name" value="PTrfase/Anion_transptr"/>
</dbReference>
<dbReference type="CDD" id="cd00211">
    <property type="entry name" value="PTS_IIA_fru"/>
    <property type="match status" value="1"/>
</dbReference>
<dbReference type="GO" id="GO:0030295">
    <property type="term" value="F:protein kinase activator activity"/>
    <property type="evidence" value="ECO:0007669"/>
    <property type="project" value="TreeGrafter"/>
</dbReference>
<evidence type="ECO:0000313" key="4">
    <source>
        <dbReference type="Proteomes" id="UP001139125"/>
    </source>
</evidence>
<evidence type="ECO:0000259" key="2">
    <source>
        <dbReference type="PROSITE" id="PS51094"/>
    </source>
</evidence>
<feature type="domain" description="PTS EIIA type-2" evidence="2">
    <location>
        <begin position="5"/>
        <end position="150"/>
    </location>
</feature>
<dbReference type="PANTHER" id="PTHR47738:SF1">
    <property type="entry name" value="NITROGEN REGULATORY PROTEIN"/>
    <property type="match status" value="1"/>
</dbReference>
<dbReference type="RefSeq" id="WP_255132041.1">
    <property type="nucleotide sequence ID" value="NZ_JANDBC010000001.1"/>
</dbReference>
<evidence type="ECO:0000313" key="3">
    <source>
        <dbReference type="EMBL" id="MCP9290190.1"/>
    </source>
</evidence>
<dbReference type="Proteomes" id="UP001139125">
    <property type="component" value="Unassembled WGS sequence"/>
</dbReference>
<dbReference type="EMBL" id="JANDBC010000001">
    <property type="protein sequence ID" value="MCP9290190.1"/>
    <property type="molecule type" value="Genomic_DNA"/>
</dbReference>
<dbReference type="Pfam" id="PF00359">
    <property type="entry name" value="PTS_EIIA_2"/>
    <property type="match status" value="1"/>
</dbReference>
<keyword evidence="3" id="KW-0762">Sugar transport</keyword>
<proteinExistence type="predicted"/>
<organism evidence="3 4">
    <name type="scientific">Gracilimonas sediminicola</name>
    <dbReference type="NCBI Taxonomy" id="2952158"/>
    <lineage>
        <taxon>Bacteria</taxon>
        <taxon>Pseudomonadati</taxon>
        <taxon>Balneolota</taxon>
        <taxon>Balneolia</taxon>
        <taxon>Balneolales</taxon>
        <taxon>Balneolaceae</taxon>
        <taxon>Gracilimonas</taxon>
    </lineage>
</organism>
<dbReference type="InterPro" id="IPR002178">
    <property type="entry name" value="PTS_EIIA_type-2_dom"/>
</dbReference>
<gene>
    <name evidence="3" type="ORF">NM125_01195</name>
</gene>
<evidence type="ECO:0000256" key="1">
    <source>
        <dbReference type="SAM" id="Coils"/>
    </source>
</evidence>
<dbReference type="InterPro" id="IPR051541">
    <property type="entry name" value="PTS_SugarTrans_NitroReg"/>
</dbReference>